<evidence type="ECO:0000313" key="2">
    <source>
        <dbReference type="Proteomes" id="UP000596742"/>
    </source>
</evidence>
<protein>
    <submittedName>
        <fullName evidence="1">Uncharacterized protein</fullName>
    </submittedName>
</protein>
<sequence length="221" mass="25659">MKTQKGLIGLYCNKKHLKVTILGCRCNFQTFSKGKKRSFKPQIRTAVNSKFEKMYKGIVLSFILLSASMFEASKVSENVLKDNKGGEYDVIDVEIGNTDIAIIKKDGVILADEITSKDKEYSIIKYNGTCNVQFYEDPSDSKTCHEAFEDDESIPNDTKAEIKEECGDLDIAYVKAVHCNTEHGIQKRACYYYYYIGRCCRRRWWNKYSCYICWYRTIRCY</sequence>
<reference evidence="1" key="1">
    <citation type="submission" date="2018-11" db="EMBL/GenBank/DDBJ databases">
        <authorList>
            <person name="Alioto T."/>
            <person name="Alioto T."/>
        </authorList>
    </citation>
    <scope>NUCLEOTIDE SEQUENCE</scope>
</reference>
<organism evidence="1 2">
    <name type="scientific">Mytilus galloprovincialis</name>
    <name type="common">Mediterranean mussel</name>
    <dbReference type="NCBI Taxonomy" id="29158"/>
    <lineage>
        <taxon>Eukaryota</taxon>
        <taxon>Metazoa</taxon>
        <taxon>Spiralia</taxon>
        <taxon>Lophotrochozoa</taxon>
        <taxon>Mollusca</taxon>
        <taxon>Bivalvia</taxon>
        <taxon>Autobranchia</taxon>
        <taxon>Pteriomorphia</taxon>
        <taxon>Mytilida</taxon>
        <taxon>Mytiloidea</taxon>
        <taxon>Mytilidae</taxon>
        <taxon>Mytilinae</taxon>
        <taxon>Mytilus</taxon>
    </lineage>
</organism>
<dbReference type="Proteomes" id="UP000596742">
    <property type="component" value="Unassembled WGS sequence"/>
</dbReference>
<dbReference type="AlphaFoldDB" id="A0A8B6CZ43"/>
<proteinExistence type="predicted"/>
<dbReference type="OrthoDB" id="6105066at2759"/>
<keyword evidence="2" id="KW-1185">Reference proteome</keyword>
<evidence type="ECO:0000313" key="1">
    <source>
        <dbReference type="EMBL" id="VDI11154.1"/>
    </source>
</evidence>
<gene>
    <name evidence="1" type="ORF">MGAL_10B007014</name>
</gene>
<comment type="caution">
    <text evidence="1">The sequence shown here is derived from an EMBL/GenBank/DDBJ whole genome shotgun (WGS) entry which is preliminary data.</text>
</comment>
<accession>A0A8B6CZ43</accession>
<name>A0A8B6CZ43_MYTGA</name>
<dbReference type="EMBL" id="UYJE01002489">
    <property type="protein sequence ID" value="VDI11154.1"/>
    <property type="molecule type" value="Genomic_DNA"/>
</dbReference>